<comment type="caution">
    <text evidence="1">The sequence shown here is derived from an EMBL/GenBank/DDBJ whole genome shotgun (WGS) entry which is preliminary data.</text>
</comment>
<protein>
    <submittedName>
        <fullName evidence="1">Uncharacterized protein</fullName>
    </submittedName>
</protein>
<sequence length="124" mass="14789">MQEFNVVKWCQEHEEKIEDNEKLMKQVAEICFETLDSKLKGINRRIILEKSESSEWNKGWKAFKVNKVTTNSAYWNLSLESDTATEEFKKQCIENSKKPFTDENKKLFDEVREYCSTTWIPRPN</sequence>
<accession>A0A1A9QEZ4</accession>
<dbReference type="AlphaFoldDB" id="A0A1A9QEZ4"/>
<keyword evidence="2" id="KW-1185">Reference proteome</keyword>
<dbReference type="STRING" id="432608.A6V39_00755"/>
<reference evidence="2" key="1">
    <citation type="submission" date="2016-04" db="EMBL/GenBank/DDBJ databases">
        <authorList>
            <person name="Quiroz-Castaneda R.E."/>
            <person name="Martinez-Ocampo F."/>
        </authorList>
    </citation>
    <scope>NUCLEOTIDE SEQUENCE [LARGE SCALE GENOMIC DNA]</scope>
    <source>
        <strain evidence="2">INIFAP01</strain>
    </source>
</reference>
<gene>
    <name evidence="1" type="ORF">A6V39_00755</name>
</gene>
<dbReference type="EMBL" id="LWUJ01000010">
    <property type="protein sequence ID" value="OAL10581.1"/>
    <property type="molecule type" value="Genomic_DNA"/>
</dbReference>
<dbReference type="Proteomes" id="UP000077623">
    <property type="component" value="Unassembled WGS sequence"/>
</dbReference>
<evidence type="ECO:0000313" key="1">
    <source>
        <dbReference type="EMBL" id="OAL10581.1"/>
    </source>
</evidence>
<dbReference type="RefSeq" id="WP_187149816.1">
    <property type="nucleotide sequence ID" value="NZ_LWUJ01000010.1"/>
</dbReference>
<name>A0A1A9QEZ4_9MOLU</name>
<organism evidence="1 2">
    <name type="scientific">Candidatus Mycoplasma haematobovis</name>
    <dbReference type="NCBI Taxonomy" id="432608"/>
    <lineage>
        <taxon>Bacteria</taxon>
        <taxon>Bacillati</taxon>
        <taxon>Mycoplasmatota</taxon>
        <taxon>Mollicutes</taxon>
        <taxon>Mycoplasmataceae</taxon>
        <taxon>Mycoplasma</taxon>
    </lineage>
</organism>
<proteinExistence type="predicted"/>
<evidence type="ECO:0000313" key="2">
    <source>
        <dbReference type="Proteomes" id="UP000077623"/>
    </source>
</evidence>